<dbReference type="InterPro" id="IPR000362">
    <property type="entry name" value="Fumarate_lyase_fam"/>
</dbReference>
<dbReference type="Gene3D" id="1.20.200.10">
    <property type="entry name" value="Fumarase/aspartase (Central domain)"/>
    <property type="match status" value="1"/>
</dbReference>
<comment type="similarity">
    <text evidence="1">Belongs to the class-II fumarase/aspartase family.</text>
</comment>
<dbReference type="PRINTS" id="PR00149">
    <property type="entry name" value="FUMRATELYASE"/>
</dbReference>
<name>A0ABT6AFH5_9BURK</name>
<dbReference type="EMBL" id="JARJLM010000001">
    <property type="protein sequence ID" value="MDF3831363.1"/>
    <property type="molecule type" value="Genomic_DNA"/>
</dbReference>
<protein>
    <submittedName>
        <fullName evidence="3">Adenylosuccinate lyase family protein</fullName>
    </submittedName>
</protein>
<dbReference type="Proteomes" id="UP001216674">
    <property type="component" value="Unassembled WGS sequence"/>
</dbReference>
<dbReference type="PANTHER" id="PTHR43172">
    <property type="entry name" value="ADENYLOSUCCINATE LYASE"/>
    <property type="match status" value="1"/>
</dbReference>
<sequence>MATTVFDSVLFRDMFGTPQMRAVFDDRAYVARCIDAETALARAQAKAGLIPAEAAHAITECARLDRIDLDAMRAETEIVGYPILPLVRQLSEMCGEAGRYVHWGATTQDIMDTATMLQCKAAVAIIQTQLDEVRSALKDLAARHARTVTAGRTHLQHALPVTFGFRAAVWLSSLNRHAERLAQARERALLVEFGGAAGTLASLGGSDIGLTVRANLAAELGLRDPSITWHVARDGLTELVSLLAAIGGSLGKIAFDVMTMASSEFGEVAEPFVEGRGASSTMPQKRNPISSELMLAAAKLLRERAALMLDAMIQDFERATGPWHLEWSAVPESFLLASSALGQAAFMLKGLSVDATRMRDNLDLTGGLIVAEAVMMGLAPAIGRQQAHDVVYDACRHAIEHKRSLYAVLCENQDIVARLGEPQIRYLTDPANYLGAAERMALAVVKDTVLAGR</sequence>
<dbReference type="Gene3D" id="1.10.40.30">
    <property type="entry name" value="Fumarase/aspartase (C-terminal domain)"/>
    <property type="match status" value="1"/>
</dbReference>
<dbReference type="SMART" id="SM00998">
    <property type="entry name" value="ADSL_C"/>
    <property type="match status" value="1"/>
</dbReference>
<dbReference type="InterPro" id="IPR008948">
    <property type="entry name" value="L-Aspartase-like"/>
</dbReference>
<organism evidence="3 4">
    <name type="scientific">Cupriavidus basilensis</name>
    <dbReference type="NCBI Taxonomy" id="68895"/>
    <lineage>
        <taxon>Bacteria</taxon>
        <taxon>Pseudomonadati</taxon>
        <taxon>Pseudomonadota</taxon>
        <taxon>Betaproteobacteria</taxon>
        <taxon>Burkholderiales</taxon>
        <taxon>Burkholderiaceae</taxon>
        <taxon>Cupriavidus</taxon>
    </lineage>
</organism>
<accession>A0ABT6AFH5</accession>
<dbReference type="RefSeq" id="WP_276263258.1">
    <property type="nucleotide sequence ID" value="NZ_JARJLM010000001.1"/>
</dbReference>
<dbReference type="InterPro" id="IPR024083">
    <property type="entry name" value="Fumarase/histidase_N"/>
</dbReference>
<keyword evidence="4" id="KW-1185">Reference proteome</keyword>
<proteinExistence type="inferred from homology"/>
<dbReference type="GO" id="GO:0016829">
    <property type="term" value="F:lyase activity"/>
    <property type="evidence" value="ECO:0007669"/>
    <property type="project" value="UniProtKB-KW"/>
</dbReference>
<reference evidence="3 4" key="1">
    <citation type="submission" date="2023-03" db="EMBL/GenBank/DDBJ databases">
        <title>Draft assemblies of triclosan tolerant bacteria isolated from returned activated sludge.</title>
        <authorList>
            <person name="Van Hamelsveld S."/>
        </authorList>
    </citation>
    <scope>NUCLEOTIDE SEQUENCE [LARGE SCALE GENOMIC DNA]</scope>
    <source>
        <strain evidence="3 4">GW210010_S58</strain>
    </source>
</reference>
<dbReference type="Gene3D" id="1.10.275.10">
    <property type="entry name" value="Fumarase/aspartase (N-terminal domain)"/>
    <property type="match status" value="1"/>
</dbReference>
<feature type="domain" description="Adenylosuccinate lyase C-terminal" evidence="2">
    <location>
        <begin position="366"/>
        <end position="445"/>
    </location>
</feature>
<keyword evidence="3" id="KW-0456">Lyase</keyword>
<comment type="caution">
    <text evidence="3">The sequence shown here is derived from an EMBL/GenBank/DDBJ whole genome shotgun (WGS) entry which is preliminary data.</text>
</comment>
<evidence type="ECO:0000313" key="3">
    <source>
        <dbReference type="EMBL" id="MDF3831363.1"/>
    </source>
</evidence>
<dbReference type="SUPFAM" id="SSF48557">
    <property type="entry name" value="L-aspartase-like"/>
    <property type="match status" value="1"/>
</dbReference>
<evidence type="ECO:0000259" key="2">
    <source>
        <dbReference type="SMART" id="SM00998"/>
    </source>
</evidence>
<gene>
    <name evidence="3" type="ORF">P3W85_00070</name>
</gene>
<evidence type="ECO:0000313" key="4">
    <source>
        <dbReference type="Proteomes" id="UP001216674"/>
    </source>
</evidence>
<dbReference type="Pfam" id="PF10397">
    <property type="entry name" value="ADSL_C"/>
    <property type="match status" value="1"/>
</dbReference>
<dbReference type="InterPro" id="IPR019468">
    <property type="entry name" value="AdenyloSucc_lyase_C"/>
</dbReference>
<dbReference type="CDD" id="cd01597">
    <property type="entry name" value="pCLME"/>
    <property type="match status" value="1"/>
</dbReference>
<dbReference type="PRINTS" id="PR00145">
    <property type="entry name" value="ARGSUCLYASE"/>
</dbReference>
<dbReference type="PANTHER" id="PTHR43172:SF2">
    <property type="entry name" value="ADENYLOSUCCINATE LYASE C-TERMINAL DOMAIN-CONTAINING PROTEIN"/>
    <property type="match status" value="1"/>
</dbReference>
<dbReference type="Pfam" id="PF00206">
    <property type="entry name" value="Lyase_1"/>
    <property type="match status" value="1"/>
</dbReference>
<dbReference type="InterPro" id="IPR022761">
    <property type="entry name" value="Fumarate_lyase_N"/>
</dbReference>
<evidence type="ECO:0000256" key="1">
    <source>
        <dbReference type="ARBA" id="ARBA00034772"/>
    </source>
</evidence>